<evidence type="ECO:0000259" key="2">
    <source>
        <dbReference type="Pfam" id="PF00501"/>
    </source>
</evidence>
<accession>A0A6J6ZS26</accession>
<dbReference type="PANTHER" id="PTHR24096:SF323">
    <property type="entry name" value="BLR3536 PROTEIN"/>
    <property type="match status" value="1"/>
</dbReference>
<dbReference type="Pfam" id="PF13193">
    <property type="entry name" value="AMP-binding_C"/>
    <property type="match status" value="1"/>
</dbReference>
<evidence type="ECO:0000313" key="4">
    <source>
        <dbReference type="EMBL" id="CAB4820987.1"/>
    </source>
</evidence>
<protein>
    <submittedName>
        <fullName evidence="4">Unannotated protein</fullName>
    </submittedName>
</protein>
<organism evidence="4">
    <name type="scientific">freshwater metagenome</name>
    <dbReference type="NCBI Taxonomy" id="449393"/>
    <lineage>
        <taxon>unclassified sequences</taxon>
        <taxon>metagenomes</taxon>
        <taxon>ecological metagenomes</taxon>
    </lineage>
</organism>
<dbReference type="Gene3D" id="3.30.300.30">
    <property type="match status" value="1"/>
</dbReference>
<dbReference type="InterPro" id="IPR000873">
    <property type="entry name" value="AMP-dep_synth/lig_dom"/>
</dbReference>
<sequence length="588" mass="64881">MVTPAHKPERIEQLRPRKEGTSTSVGSRSPIGFQALSAEGLNGHRDPNDYHPIAAQAQLSAISTRGTSVSDRLLYPGGYVQDRGDHAAYVMASTGLTVTYRELHERATQIAHLMHSLGLKPGDHVAWCAENHPWYLSLAWGAHYAGLYYTAISSRLTQEEVAYIVNDSGARVLISTEYKSDLARELLMLTPDVEHRFLLDTTIDGYESFEAAVEAQPITELAAPTEGMDMLYSSGTTGQPKGVKVPMRDVPLGTGDMLYMLVAGLFGANPDTVYLSPAPQYHSAPLRFSMQVQRAGGTVIVMERFDAQDALRLIEKYHVTFGQFVPTMFVRMLKLTPEQREVSDMSSLEVVIHAAAPCPIPVKEKMIDWWGPIIHEYYAGTEGNGFCWANSEDWLAHKGSVGKPLAGVLHILDDDGEELPVGETGTVFFESEAAFSYHNDPDKTKESYNTAGWSTLGDVGRVDEDGFLYLSDRKAYMIISGGVNIYPQEAENVLTMHPAVSDVAVFGVPNEDFGEEVKAVVQPVNMPANPTEAAALSAELISYCRESLADVKCPRSIDFREELPRHPTGKLYKRLLKDEYWQDAGRSI</sequence>
<gene>
    <name evidence="4" type="ORF">UFOPK3046_01737</name>
</gene>
<dbReference type="PANTHER" id="PTHR24096">
    <property type="entry name" value="LONG-CHAIN-FATTY-ACID--COA LIGASE"/>
    <property type="match status" value="1"/>
</dbReference>
<feature type="region of interest" description="Disordered" evidence="1">
    <location>
        <begin position="1"/>
        <end position="31"/>
    </location>
</feature>
<feature type="domain" description="AMP-binding enzyme C-terminal" evidence="3">
    <location>
        <begin position="489"/>
        <end position="570"/>
    </location>
</feature>
<feature type="compositionally biased region" description="Basic and acidic residues" evidence="1">
    <location>
        <begin position="1"/>
        <end position="20"/>
    </location>
</feature>
<dbReference type="InterPro" id="IPR020845">
    <property type="entry name" value="AMP-binding_CS"/>
</dbReference>
<evidence type="ECO:0000259" key="3">
    <source>
        <dbReference type="Pfam" id="PF13193"/>
    </source>
</evidence>
<evidence type="ECO:0000256" key="1">
    <source>
        <dbReference type="SAM" id="MobiDB-lite"/>
    </source>
</evidence>
<dbReference type="Pfam" id="PF00501">
    <property type="entry name" value="AMP-binding"/>
    <property type="match status" value="1"/>
</dbReference>
<feature type="domain" description="AMP-dependent synthetase/ligase" evidence="2">
    <location>
        <begin position="81"/>
        <end position="432"/>
    </location>
</feature>
<dbReference type="PROSITE" id="PS00455">
    <property type="entry name" value="AMP_BINDING"/>
    <property type="match status" value="1"/>
</dbReference>
<dbReference type="Gene3D" id="3.40.50.12780">
    <property type="entry name" value="N-terminal domain of ligase-like"/>
    <property type="match status" value="1"/>
</dbReference>
<dbReference type="SUPFAM" id="SSF56801">
    <property type="entry name" value="Acetyl-CoA synthetase-like"/>
    <property type="match status" value="1"/>
</dbReference>
<dbReference type="EMBL" id="CAFAAQ010000207">
    <property type="protein sequence ID" value="CAB4820987.1"/>
    <property type="molecule type" value="Genomic_DNA"/>
</dbReference>
<dbReference type="InterPro" id="IPR045851">
    <property type="entry name" value="AMP-bd_C_sf"/>
</dbReference>
<name>A0A6J6ZS26_9ZZZZ</name>
<dbReference type="AlphaFoldDB" id="A0A6J6ZS26"/>
<reference evidence="4" key="1">
    <citation type="submission" date="2020-05" db="EMBL/GenBank/DDBJ databases">
        <authorList>
            <person name="Chiriac C."/>
            <person name="Salcher M."/>
            <person name="Ghai R."/>
            <person name="Kavagutti S V."/>
        </authorList>
    </citation>
    <scope>NUCLEOTIDE SEQUENCE</scope>
</reference>
<dbReference type="GO" id="GO:0016405">
    <property type="term" value="F:CoA-ligase activity"/>
    <property type="evidence" value="ECO:0007669"/>
    <property type="project" value="TreeGrafter"/>
</dbReference>
<dbReference type="InterPro" id="IPR042099">
    <property type="entry name" value="ANL_N_sf"/>
</dbReference>
<proteinExistence type="predicted"/>
<dbReference type="InterPro" id="IPR025110">
    <property type="entry name" value="AMP-bd_C"/>
</dbReference>